<dbReference type="PANTHER" id="PTHR43000">
    <property type="entry name" value="DTDP-D-GLUCOSE 4,6-DEHYDRATASE-RELATED"/>
    <property type="match status" value="1"/>
</dbReference>
<comment type="caution">
    <text evidence="2">The sequence shown here is derived from an EMBL/GenBank/DDBJ whole genome shotgun (WGS) entry which is preliminary data.</text>
</comment>
<proteinExistence type="predicted"/>
<evidence type="ECO:0000313" key="3">
    <source>
        <dbReference type="Proteomes" id="UP000282322"/>
    </source>
</evidence>
<dbReference type="PRINTS" id="PR01713">
    <property type="entry name" value="NUCEPIMERASE"/>
</dbReference>
<dbReference type="Gene3D" id="3.90.25.10">
    <property type="entry name" value="UDP-galactose 4-epimerase, domain 1"/>
    <property type="match status" value="1"/>
</dbReference>
<dbReference type="Proteomes" id="UP000282322">
    <property type="component" value="Unassembled WGS sequence"/>
</dbReference>
<evidence type="ECO:0000259" key="1">
    <source>
        <dbReference type="Pfam" id="PF16363"/>
    </source>
</evidence>
<gene>
    <name evidence="2" type="ORF">EIK79_12610</name>
</gene>
<dbReference type="InterPro" id="IPR016040">
    <property type="entry name" value="NAD(P)-bd_dom"/>
</dbReference>
<dbReference type="EMBL" id="RRCH01000028">
    <property type="protein sequence ID" value="RRJ29476.1"/>
    <property type="molecule type" value="Genomic_DNA"/>
</dbReference>
<name>A0A3P3R7R1_9EURY</name>
<dbReference type="Gene3D" id="3.40.50.720">
    <property type="entry name" value="NAD(P)-binding Rossmann-like Domain"/>
    <property type="match status" value="1"/>
</dbReference>
<reference evidence="2 3" key="1">
    <citation type="submission" date="2018-11" db="EMBL/GenBank/DDBJ databases">
        <title>Taxonoimc description of Halomarina strain SPP-AMP-1.</title>
        <authorList>
            <person name="Pal Y."/>
            <person name="Srinivasana K."/>
            <person name="Verma A."/>
            <person name="Kumar P."/>
        </authorList>
    </citation>
    <scope>NUCLEOTIDE SEQUENCE [LARGE SCALE GENOMIC DNA]</scope>
    <source>
        <strain evidence="2 3">SPP-AMP-1</strain>
    </source>
</reference>
<evidence type="ECO:0000313" key="2">
    <source>
        <dbReference type="EMBL" id="RRJ29476.1"/>
    </source>
</evidence>
<organism evidence="2 3">
    <name type="scientific">Halocatena pleomorpha</name>
    <dbReference type="NCBI Taxonomy" id="1785090"/>
    <lineage>
        <taxon>Archaea</taxon>
        <taxon>Methanobacteriati</taxon>
        <taxon>Methanobacteriota</taxon>
        <taxon>Stenosarchaea group</taxon>
        <taxon>Halobacteria</taxon>
        <taxon>Halobacteriales</taxon>
        <taxon>Natronomonadaceae</taxon>
        <taxon>Halocatena</taxon>
    </lineage>
</organism>
<dbReference type="Pfam" id="PF16363">
    <property type="entry name" value="GDP_Man_Dehyd"/>
    <property type="match status" value="1"/>
</dbReference>
<accession>A0A3P3R7R1</accession>
<dbReference type="SUPFAM" id="SSF51735">
    <property type="entry name" value="NAD(P)-binding Rossmann-fold domains"/>
    <property type="match status" value="1"/>
</dbReference>
<dbReference type="RefSeq" id="WP_124955465.1">
    <property type="nucleotide sequence ID" value="NZ_RRCH01000028.1"/>
</dbReference>
<dbReference type="AlphaFoldDB" id="A0A3P3R7R1"/>
<dbReference type="OrthoDB" id="4907at2157"/>
<keyword evidence="3" id="KW-1185">Reference proteome</keyword>
<feature type="domain" description="NAD(P)-binding" evidence="1">
    <location>
        <begin position="4"/>
        <end position="309"/>
    </location>
</feature>
<sequence>MKILVTGGAGFIGSHLADNFARRGHDVTVLDNLEPYYDLRLKEHNIDVGHRATSESDGSYEFVEGSVTDTTLLDELITGTDIVFHQAAQAGVRTSVDHPKMVTEYNVDGTVNVLDAARKVNVERVVHASSSSVYGKPAYLPYDEDHPRSPVSPYGVSKVAAEHYARVYNEIYGLPTVSLRYFTVYGPRMRPNMAISNFVSRCLRGKSPIVYGDGTQTRDFTYIADIARVNGKLLTTSQADGETLNVGSTDTIDILTLAETVRDTIDPTLEIQFAERQEGDAEHTHADVSKAQRLLDYTPTRSIREGVDEFIDWYRENRDWYEPLVMNS</sequence>
<dbReference type="InterPro" id="IPR036291">
    <property type="entry name" value="NAD(P)-bd_dom_sf"/>
</dbReference>
<protein>
    <submittedName>
        <fullName evidence="2">NAD-dependent epimerase/dehydratase family protein</fullName>
    </submittedName>
</protein>